<keyword evidence="4" id="KW-0521">NADP</keyword>
<name>A0A2G2V812_CAPBA</name>
<keyword evidence="11" id="KW-1185">Reference proteome</keyword>
<dbReference type="OrthoDB" id="66881at2759"/>
<evidence type="ECO:0000256" key="8">
    <source>
        <dbReference type="SAM" id="Coils"/>
    </source>
</evidence>
<dbReference type="SMART" id="SM00343">
    <property type="entry name" value="ZnF_C2HC"/>
    <property type="match status" value="1"/>
</dbReference>
<feature type="domain" description="CCHC-type" evidence="9">
    <location>
        <begin position="608"/>
        <end position="623"/>
    </location>
</feature>
<evidence type="ECO:0000256" key="7">
    <source>
        <dbReference type="RuleBase" id="RU361177"/>
    </source>
</evidence>
<evidence type="ECO:0000313" key="11">
    <source>
        <dbReference type="Proteomes" id="UP000224567"/>
    </source>
</evidence>
<dbReference type="GO" id="GO:0050661">
    <property type="term" value="F:NADP binding"/>
    <property type="evidence" value="ECO:0007669"/>
    <property type="project" value="InterPro"/>
</dbReference>
<sequence>MEEKRVAIIGAGISGLLACKYTLEKGFIPIVFEASNAIGGVWTQTIESTRLQSPKRTFEFTDFPWPRSVRGRFPHNTEVLMYVEEYAKHFGLKEYIQLNTKVIGINYVGVCDEEMDSWEFWSGNGKPFGSKGKWQILVQHEDFTTQEYETEFLILCVGRYSGLANMPEFPIGEGPDLFAGKVIHAMEYSAMDNERARELIKGKRVAVVGSQKSAVDIAVECANANGPEIPCTLVQRTIPWAIPSGCFWWGINLGFLYGSRFSELLVHKPGENIIYNVLATLLSPVRWGFSKFVESYLTWNLPLKKYNMVPKQSFLQDMSSCKSFLLPDNFYGKVEEGSIILKQTQCFNFCKQGLVLDGEVDKPIKADLVIFATGYKEVSDSSPGYGENLSATPEWALQCANWISWSSNVSTGHRMEKQKKRFMHMIHPRIPNLAIVGYSGSITNLHTSEMRCQWLAHFLDQTFKLPSIKEMEKEIQKWEDYMKTYAGKEYKRACIAALHIWHNDQLCKDIGCNNRRKKSFYARDLKTLIMDELIRNLKNYEMNKQQEKNKKELKKKKTLALKESKGDVCEEDEDVAYIAKRFIKVMRRNRGFKRKGNSRISTTRNDLCHKCGKTGHFIKDCPRNKVEHKDYRRGGMN</sequence>
<reference evidence="11" key="2">
    <citation type="journal article" date="2017" name="J. Anim. Genet.">
        <title>Multiple reference genome sequences of hot pepper reveal the massive evolution of plant disease resistance genes by retroduplication.</title>
        <authorList>
            <person name="Kim S."/>
            <person name="Park J."/>
            <person name="Yeom S.-I."/>
            <person name="Kim Y.-M."/>
            <person name="Seo E."/>
            <person name="Kim K.-T."/>
            <person name="Kim M.-S."/>
            <person name="Lee J.M."/>
            <person name="Cheong K."/>
            <person name="Shin H.-S."/>
            <person name="Kim S.-B."/>
            <person name="Han K."/>
            <person name="Lee J."/>
            <person name="Park M."/>
            <person name="Lee H.-A."/>
            <person name="Lee H.-Y."/>
            <person name="Lee Y."/>
            <person name="Oh S."/>
            <person name="Lee J.H."/>
            <person name="Choi E."/>
            <person name="Choi E."/>
            <person name="Lee S.E."/>
            <person name="Jeon J."/>
            <person name="Kim H."/>
            <person name="Choi G."/>
            <person name="Song H."/>
            <person name="Lee J."/>
            <person name="Lee S.-C."/>
            <person name="Kwon J.-K."/>
            <person name="Lee H.-Y."/>
            <person name="Koo N."/>
            <person name="Hong Y."/>
            <person name="Kim R.W."/>
            <person name="Kang W.-H."/>
            <person name="Huh J.H."/>
            <person name="Kang B.-C."/>
            <person name="Yang T.-J."/>
            <person name="Lee Y.-H."/>
            <person name="Bennetzen J.L."/>
            <person name="Choi D."/>
        </authorList>
    </citation>
    <scope>NUCLEOTIDE SEQUENCE [LARGE SCALE GENOMIC DNA]</scope>
    <source>
        <strain evidence="11">cv. PBC81</strain>
    </source>
</reference>
<protein>
    <recommendedName>
        <fullName evidence="7">Flavin-containing monooxygenase</fullName>
        <ecNumber evidence="7">1.-.-.-</ecNumber>
    </recommendedName>
</protein>
<dbReference type="InterPro" id="IPR000960">
    <property type="entry name" value="Flavin_mOase"/>
</dbReference>
<dbReference type="GO" id="GO:0003676">
    <property type="term" value="F:nucleic acid binding"/>
    <property type="evidence" value="ECO:0007669"/>
    <property type="project" value="InterPro"/>
</dbReference>
<dbReference type="PIRSF" id="PIRSF000332">
    <property type="entry name" value="FMO"/>
    <property type="match status" value="1"/>
</dbReference>
<keyword evidence="2 7" id="KW-0285">Flavoprotein</keyword>
<dbReference type="GO" id="GO:0050660">
    <property type="term" value="F:flavin adenine dinucleotide binding"/>
    <property type="evidence" value="ECO:0007669"/>
    <property type="project" value="InterPro"/>
</dbReference>
<evidence type="ECO:0000313" key="10">
    <source>
        <dbReference type="EMBL" id="PHT29048.1"/>
    </source>
</evidence>
<dbReference type="Pfam" id="PF00743">
    <property type="entry name" value="FMO-like"/>
    <property type="match status" value="1"/>
</dbReference>
<dbReference type="SUPFAM" id="SSF51905">
    <property type="entry name" value="FAD/NAD(P)-binding domain"/>
    <property type="match status" value="2"/>
</dbReference>
<keyword evidence="5 7" id="KW-0560">Oxidoreductase</keyword>
<dbReference type="AlphaFoldDB" id="A0A2G2V812"/>
<evidence type="ECO:0000256" key="1">
    <source>
        <dbReference type="ARBA" id="ARBA00009183"/>
    </source>
</evidence>
<keyword evidence="8" id="KW-0175">Coiled coil</keyword>
<dbReference type="Proteomes" id="UP000224567">
    <property type="component" value="Unassembled WGS sequence"/>
</dbReference>
<organism evidence="10 11">
    <name type="scientific">Capsicum baccatum</name>
    <name type="common">Peruvian pepper</name>
    <dbReference type="NCBI Taxonomy" id="33114"/>
    <lineage>
        <taxon>Eukaryota</taxon>
        <taxon>Viridiplantae</taxon>
        <taxon>Streptophyta</taxon>
        <taxon>Embryophyta</taxon>
        <taxon>Tracheophyta</taxon>
        <taxon>Spermatophyta</taxon>
        <taxon>Magnoliopsida</taxon>
        <taxon>eudicotyledons</taxon>
        <taxon>Gunneridae</taxon>
        <taxon>Pentapetalae</taxon>
        <taxon>asterids</taxon>
        <taxon>lamiids</taxon>
        <taxon>Solanales</taxon>
        <taxon>Solanaceae</taxon>
        <taxon>Solanoideae</taxon>
        <taxon>Capsiceae</taxon>
        <taxon>Capsicum</taxon>
    </lineage>
</organism>
<keyword evidence="7" id="KW-0503">Monooxygenase</keyword>
<dbReference type="InterPro" id="IPR036188">
    <property type="entry name" value="FAD/NAD-bd_sf"/>
</dbReference>
<gene>
    <name evidence="10" type="ORF">CQW23_31353</name>
</gene>
<keyword evidence="6" id="KW-0479">Metal-binding</keyword>
<dbReference type="InterPro" id="IPR050346">
    <property type="entry name" value="FMO-like"/>
</dbReference>
<feature type="coiled-coil region" evidence="8">
    <location>
        <begin position="530"/>
        <end position="563"/>
    </location>
</feature>
<dbReference type="EMBL" id="MLFT02000156">
    <property type="protein sequence ID" value="PHT29048.1"/>
    <property type="molecule type" value="Genomic_DNA"/>
</dbReference>
<dbReference type="Gene3D" id="3.50.50.60">
    <property type="entry name" value="FAD/NAD(P)-binding domain"/>
    <property type="match status" value="2"/>
</dbReference>
<reference evidence="10 11" key="1">
    <citation type="journal article" date="2017" name="Genome Biol.">
        <title>New reference genome sequences of hot pepper reveal the massive evolution of plant disease-resistance genes by retroduplication.</title>
        <authorList>
            <person name="Kim S."/>
            <person name="Park J."/>
            <person name="Yeom S.I."/>
            <person name="Kim Y.M."/>
            <person name="Seo E."/>
            <person name="Kim K.T."/>
            <person name="Kim M.S."/>
            <person name="Lee J.M."/>
            <person name="Cheong K."/>
            <person name="Shin H.S."/>
            <person name="Kim S.B."/>
            <person name="Han K."/>
            <person name="Lee J."/>
            <person name="Park M."/>
            <person name="Lee H.A."/>
            <person name="Lee H.Y."/>
            <person name="Lee Y."/>
            <person name="Oh S."/>
            <person name="Lee J.H."/>
            <person name="Choi E."/>
            <person name="Choi E."/>
            <person name="Lee S.E."/>
            <person name="Jeon J."/>
            <person name="Kim H."/>
            <person name="Choi G."/>
            <person name="Song H."/>
            <person name="Lee J."/>
            <person name="Lee S.C."/>
            <person name="Kwon J.K."/>
            <person name="Lee H.Y."/>
            <person name="Koo N."/>
            <person name="Hong Y."/>
            <person name="Kim R.W."/>
            <person name="Kang W.H."/>
            <person name="Huh J.H."/>
            <person name="Kang B.C."/>
            <person name="Yang T.J."/>
            <person name="Lee Y.H."/>
            <person name="Bennetzen J.L."/>
            <person name="Choi D."/>
        </authorList>
    </citation>
    <scope>NUCLEOTIDE SEQUENCE [LARGE SCALE GENOMIC DNA]</scope>
    <source>
        <strain evidence="11">cv. PBC81</strain>
    </source>
</reference>
<dbReference type="STRING" id="33114.A0A2G2V812"/>
<keyword evidence="6" id="KW-0863">Zinc-finger</keyword>
<dbReference type="PROSITE" id="PS51257">
    <property type="entry name" value="PROKAR_LIPOPROTEIN"/>
    <property type="match status" value="1"/>
</dbReference>
<comment type="caution">
    <text evidence="10">The sequence shown here is derived from an EMBL/GenBank/DDBJ whole genome shotgun (WGS) entry which is preliminary data.</text>
</comment>
<comment type="similarity">
    <text evidence="1 7">Belongs to the FMO family.</text>
</comment>
<dbReference type="PANTHER" id="PTHR23023">
    <property type="entry name" value="DIMETHYLANILINE MONOOXYGENASE"/>
    <property type="match status" value="1"/>
</dbReference>
<dbReference type="GO" id="GO:0004499">
    <property type="term" value="F:N,N-dimethylaniline monooxygenase activity"/>
    <property type="evidence" value="ECO:0007669"/>
    <property type="project" value="InterPro"/>
</dbReference>
<dbReference type="Pfam" id="PF00098">
    <property type="entry name" value="zf-CCHC"/>
    <property type="match status" value="1"/>
</dbReference>
<dbReference type="Gene3D" id="4.10.60.10">
    <property type="entry name" value="Zinc finger, CCHC-type"/>
    <property type="match status" value="1"/>
</dbReference>
<keyword evidence="3 7" id="KW-0274">FAD</keyword>
<evidence type="ECO:0000256" key="6">
    <source>
        <dbReference type="PROSITE-ProRule" id="PRU00047"/>
    </source>
</evidence>
<evidence type="ECO:0000256" key="3">
    <source>
        <dbReference type="ARBA" id="ARBA00022827"/>
    </source>
</evidence>
<evidence type="ECO:0000256" key="5">
    <source>
        <dbReference type="ARBA" id="ARBA00023002"/>
    </source>
</evidence>
<keyword evidence="6" id="KW-0862">Zinc</keyword>
<dbReference type="EC" id="1.-.-.-" evidence="7"/>
<evidence type="ECO:0000259" key="9">
    <source>
        <dbReference type="PROSITE" id="PS50158"/>
    </source>
</evidence>
<accession>A0A2G2V812</accession>
<dbReference type="InterPro" id="IPR001878">
    <property type="entry name" value="Znf_CCHC"/>
</dbReference>
<dbReference type="InterPro" id="IPR020946">
    <property type="entry name" value="Flavin_mOase-like"/>
</dbReference>
<dbReference type="GO" id="GO:0008270">
    <property type="term" value="F:zinc ion binding"/>
    <property type="evidence" value="ECO:0007669"/>
    <property type="project" value="UniProtKB-KW"/>
</dbReference>
<dbReference type="PROSITE" id="PS50158">
    <property type="entry name" value="ZF_CCHC"/>
    <property type="match status" value="1"/>
</dbReference>
<comment type="cofactor">
    <cofactor evidence="7">
        <name>FAD</name>
        <dbReference type="ChEBI" id="CHEBI:57692"/>
    </cofactor>
</comment>
<dbReference type="FunFam" id="3.50.50.60:FF:000403">
    <property type="entry name" value="Flavin-containing monooxygenase"/>
    <property type="match status" value="1"/>
</dbReference>
<proteinExistence type="inferred from homology"/>
<evidence type="ECO:0000256" key="2">
    <source>
        <dbReference type="ARBA" id="ARBA00022630"/>
    </source>
</evidence>
<dbReference type="InterPro" id="IPR036875">
    <property type="entry name" value="Znf_CCHC_sf"/>
</dbReference>
<dbReference type="SUPFAM" id="SSF57756">
    <property type="entry name" value="Retrovirus zinc finger-like domains"/>
    <property type="match status" value="1"/>
</dbReference>
<evidence type="ECO:0000256" key="4">
    <source>
        <dbReference type="ARBA" id="ARBA00022857"/>
    </source>
</evidence>